<comment type="catalytic activity">
    <reaction evidence="9 10">
        <text>D-gluconate + ATP = 6-phospho-D-gluconate + ADP + H(+)</text>
        <dbReference type="Rhea" id="RHEA:19433"/>
        <dbReference type="ChEBI" id="CHEBI:15378"/>
        <dbReference type="ChEBI" id="CHEBI:18391"/>
        <dbReference type="ChEBI" id="CHEBI:30616"/>
        <dbReference type="ChEBI" id="CHEBI:58759"/>
        <dbReference type="ChEBI" id="CHEBI:456216"/>
        <dbReference type="EC" id="2.7.1.12"/>
    </reaction>
</comment>
<dbReference type="SUPFAM" id="SSF52540">
    <property type="entry name" value="P-loop containing nucleoside triphosphate hydrolases"/>
    <property type="match status" value="1"/>
</dbReference>
<evidence type="ECO:0000256" key="9">
    <source>
        <dbReference type="ARBA" id="ARBA00048090"/>
    </source>
</evidence>
<keyword evidence="7 10" id="KW-0067">ATP-binding</keyword>
<evidence type="ECO:0000256" key="3">
    <source>
        <dbReference type="ARBA" id="ARBA00012054"/>
    </source>
</evidence>
<dbReference type="GO" id="GO:0005524">
    <property type="term" value="F:ATP binding"/>
    <property type="evidence" value="ECO:0007669"/>
    <property type="project" value="UniProtKB-KW"/>
</dbReference>
<gene>
    <name evidence="11" type="ORF">SAMN05660991_00932</name>
</gene>
<reference evidence="12" key="1">
    <citation type="submission" date="2016-10" db="EMBL/GenBank/DDBJ databases">
        <authorList>
            <person name="Varghese N."/>
            <person name="Submissions S."/>
        </authorList>
    </citation>
    <scope>NUCLEOTIDE SEQUENCE [LARGE SCALE GENOMIC DNA]</scope>
    <source>
        <strain evidence="12">DSM 45413</strain>
    </source>
</reference>
<evidence type="ECO:0000256" key="2">
    <source>
        <dbReference type="ARBA" id="ARBA00008420"/>
    </source>
</evidence>
<organism evidence="11 12">
    <name type="scientific">Trujillonella endophytica</name>
    <dbReference type="NCBI Taxonomy" id="673521"/>
    <lineage>
        <taxon>Bacteria</taxon>
        <taxon>Bacillati</taxon>
        <taxon>Actinomycetota</taxon>
        <taxon>Actinomycetes</taxon>
        <taxon>Geodermatophilales</taxon>
        <taxon>Geodermatophilaceae</taxon>
        <taxon>Trujillonella</taxon>
    </lineage>
</organism>
<keyword evidence="4 10" id="KW-0808">Transferase</keyword>
<evidence type="ECO:0000256" key="1">
    <source>
        <dbReference type="ARBA" id="ARBA00004761"/>
    </source>
</evidence>
<dbReference type="NCBIfam" id="TIGR01313">
    <property type="entry name" value="therm_gnt_kin"/>
    <property type="match status" value="1"/>
</dbReference>
<comment type="similarity">
    <text evidence="2 10">Belongs to the gluconokinase GntK/GntV family.</text>
</comment>
<comment type="pathway">
    <text evidence="1">Carbohydrate acid metabolism.</text>
</comment>
<keyword evidence="8" id="KW-0311">Gluconate utilization</keyword>
<protein>
    <recommendedName>
        <fullName evidence="3 10">Gluconokinase</fullName>
        <ecNumber evidence="3 10">2.7.1.12</ecNumber>
    </recommendedName>
</protein>
<dbReference type="Gene3D" id="3.40.50.300">
    <property type="entry name" value="P-loop containing nucleotide triphosphate hydrolases"/>
    <property type="match status" value="1"/>
</dbReference>
<dbReference type="FunFam" id="3.40.50.300:FF:000522">
    <property type="entry name" value="Gluconokinase"/>
    <property type="match status" value="1"/>
</dbReference>
<dbReference type="STRING" id="673521.SAMN05660991_00932"/>
<dbReference type="EC" id="2.7.1.12" evidence="3 10"/>
<evidence type="ECO:0000256" key="6">
    <source>
        <dbReference type="ARBA" id="ARBA00022777"/>
    </source>
</evidence>
<dbReference type="PANTHER" id="PTHR43442">
    <property type="entry name" value="GLUCONOKINASE-RELATED"/>
    <property type="match status" value="1"/>
</dbReference>
<proteinExistence type="inferred from homology"/>
<evidence type="ECO:0000256" key="4">
    <source>
        <dbReference type="ARBA" id="ARBA00022679"/>
    </source>
</evidence>
<accession>A0A1H8R1R9</accession>
<keyword evidence="6 10" id="KW-0418">Kinase</keyword>
<evidence type="ECO:0000313" key="12">
    <source>
        <dbReference type="Proteomes" id="UP000198960"/>
    </source>
</evidence>
<dbReference type="GO" id="GO:0019521">
    <property type="term" value="P:D-gluconate metabolic process"/>
    <property type="evidence" value="ECO:0007669"/>
    <property type="project" value="UniProtKB-KW"/>
</dbReference>
<name>A0A1H8R1R9_9ACTN</name>
<evidence type="ECO:0000256" key="8">
    <source>
        <dbReference type="ARBA" id="ARBA00023064"/>
    </source>
</evidence>
<keyword evidence="12" id="KW-1185">Reference proteome</keyword>
<evidence type="ECO:0000256" key="10">
    <source>
        <dbReference type="RuleBase" id="RU363066"/>
    </source>
</evidence>
<dbReference type="EMBL" id="FOEE01000002">
    <property type="protein sequence ID" value="SEO60084.1"/>
    <property type="molecule type" value="Genomic_DNA"/>
</dbReference>
<dbReference type="AlphaFoldDB" id="A0A1H8R1R9"/>
<keyword evidence="5 10" id="KW-0547">Nucleotide-binding</keyword>
<dbReference type="PANTHER" id="PTHR43442:SF3">
    <property type="entry name" value="GLUCONOKINASE-RELATED"/>
    <property type="match status" value="1"/>
</dbReference>
<dbReference type="GO" id="GO:0046316">
    <property type="term" value="F:gluconokinase activity"/>
    <property type="evidence" value="ECO:0007669"/>
    <property type="project" value="UniProtKB-EC"/>
</dbReference>
<dbReference type="InterPro" id="IPR006001">
    <property type="entry name" value="Therm_gnt_kin"/>
</dbReference>
<dbReference type="Proteomes" id="UP000198960">
    <property type="component" value="Unassembled WGS sequence"/>
</dbReference>
<evidence type="ECO:0000256" key="5">
    <source>
        <dbReference type="ARBA" id="ARBA00022741"/>
    </source>
</evidence>
<dbReference type="Pfam" id="PF13671">
    <property type="entry name" value="AAA_33"/>
    <property type="match status" value="1"/>
</dbReference>
<dbReference type="InterPro" id="IPR027417">
    <property type="entry name" value="P-loop_NTPase"/>
</dbReference>
<sequence length="195" mass="20729">MSGGNSVGIMADQTAGPGTTTIVVMGVSGSGKSTVAAELVSRLGWEFAEGDEFHPPENVEKMRAGTPLDDDDRWPWLRRLAGWIGEHEAAGTSVVVTCSALKRSYRDLLREGHPSVWFAHVTVDAALLRRRVEERQGHYMPPSLLESQLATLEQLQPDEPGATISGAGAPGEVAGSLLRALGEERVSVPTGEASS</sequence>
<evidence type="ECO:0000256" key="7">
    <source>
        <dbReference type="ARBA" id="ARBA00022840"/>
    </source>
</evidence>
<evidence type="ECO:0000313" key="11">
    <source>
        <dbReference type="EMBL" id="SEO60084.1"/>
    </source>
</evidence>
<dbReference type="GO" id="GO:0005737">
    <property type="term" value="C:cytoplasm"/>
    <property type="evidence" value="ECO:0007669"/>
    <property type="project" value="TreeGrafter"/>
</dbReference>
<dbReference type="CDD" id="cd02021">
    <property type="entry name" value="GntK"/>
    <property type="match status" value="1"/>
</dbReference>